<dbReference type="InterPro" id="IPR005495">
    <property type="entry name" value="LptG/LptF_permease"/>
</dbReference>
<accession>A0AB33L318</accession>
<dbReference type="PANTHER" id="PTHR33529">
    <property type="entry name" value="SLR0882 PROTEIN-RELATED"/>
    <property type="match status" value="1"/>
</dbReference>
<dbReference type="EMBL" id="AP035888">
    <property type="protein sequence ID" value="BFP69671.1"/>
    <property type="molecule type" value="Genomic_DNA"/>
</dbReference>
<evidence type="ECO:0000256" key="2">
    <source>
        <dbReference type="ARBA" id="ARBA00022475"/>
    </source>
</evidence>
<evidence type="ECO:0000256" key="6">
    <source>
        <dbReference type="SAM" id="Phobius"/>
    </source>
</evidence>
<dbReference type="AlphaFoldDB" id="A0AB33L318"/>
<gene>
    <name evidence="7" type="ORF">Pbs1_30140</name>
</gene>
<proteinExistence type="predicted"/>
<organism evidence="7">
    <name type="scientific">Tenacibaculum sp. Pbs-1</name>
    <dbReference type="NCBI Taxonomy" id="3238748"/>
    <lineage>
        <taxon>Bacteria</taxon>
        <taxon>Pseudomonadati</taxon>
        <taxon>Bacteroidota</taxon>
        <taxon>Flavobacteriia</taxon>
        <taxon>Flavobacteriales</taxon>
        <taxon>Flavobacteriaceae</taxon>
        <taxon>Tenacibaculum</taxon>
    </lineage>
</organism>
<evidence type="ECO:0000256" key="3">
    <source>
        <dbReference type="ARBA" id="ARBA00022692"/>
    </source>
</evidence>
<keyword evidence="4 6" id="KW-1133">Transmembrane helix</keyword>
<sequence>MQVLWLAFDNFAGKGISAGIILKFLWYTTLIVTPQALPIGVLLSSIMTLGSLSENYEFAAAKSAGVSLQRMVRPIVFLAIFLSSINFLFLNYVYPYAMLKQLNMKVNIKKKQPAIALVAGSFNTEIPNFQIKFKEKYGKDDNLLKEVMIYDLSSKKGNNKIITAERGEILSEEGSRYMTLVLKNGHYFEHHLKNGASYKEREKMPASYATFKEYTINIDISSFNDDGLEDEKYKTNYNMLSLAQLKDTLPTMKQNYDAFVSSRAKNLFLSIDVEDLYQHPDSLINKNLSLDILENFELKEKQNILSVATSKLERTINNNKSNKDILKNKRKYLNLYDIEFFNRMAFSLSCLLLFFIGAPLGSIIRKGGMGLPMILAIAIYVLYFFSNTFGRNLAEESSLTAITGSWLSVFLMLPLAIILTVRATKDKGLFDINSFFAPIRNFVKNLFSKKRKPQHNDNTNTN</sequence>
<dbReference type="GO" id="GO:0043190">
    <property type="term" value="C:ATP-binding cassette (ABC) transporter complex"/>
    <property type="evidence" value="ECO:0007669"/>
    <property type="project" value="TreeGrafter"/>
</dbReference>
<feature type="transmembrane region" description="Helical" evidence="6">
    <location>
        <begin position="24"/>
        <end position="47"/>
    </location>
</feature>
<reference evidence="7" key="1">
    <citation type="submission" date="2024-08" db="EMBL/GenBank/DDBJ databases">
        <title>Whole genome sequence of Tenacibaculum sp. strain pbs-1 associated with black-spot shell disease in Akoya pearl oysters.</title>
        <authorList>
            <person name="Sakatoku A."/>
            <person name="Suzuki T."/>
            <person name="Hatano K."/>
            <person name="Seki M."/>
            <person name="Tanaka D."/>
            <person name="Nakamura S."/>
            <person name="Suzuki N."/>
            <person name="Isshiki T."/>
        </authorList>
    </citation>
    <scope>NUCLEOTIDE SEQUENCE</scope>
    <source>
        <strain evidence="7">Pbs-1</strain>
    </source>
</reference>
<feature type="transmembrane region" description="Helical" evidence="6">
    <location>
        <begin position="340"/>
        <end position="363"/>
    </location>
</feature>
<dbReference type="Pfam" id="PF03739">
    <property type="entry name" value="LptF_LptG"/>
    <property type="match status" value="1"/>
</dbReference>
<dbReference type="GO" id="GO:0015920">
    <property type="term" value="P:lipopolysaccharide transport"/>
    <property type="evidence" value="ECO:0007669"/>
    <property type="project" value="TreeGrafter"/>
</dbReference>
<comment type="subcellular location">
    <subcellularLocation>
        <location evidence="1">Cell membrane</location>
        <topology evidence="1">Multi-pass membrane protein</topology>
    </subcellularLocation>
</comment>
<evidence type="ECO:0000256" key="5">
    <source>
        <dbReference type="ARBA" id="ARBA00023136"/>
    </source>
</evidence>
<keyword evidence="2" id="KW-1003">Cell membrane</keyword>
<evidence type="ECO:0000256" key="4">
    <source>
        <dbReference type="ARBA" id="ARBA00022989"/>
    </source>
</evidence>
<feature type="transmembrane region" description="Helical" evidence="6">
    <location>
        <begin position="369"/>
        <end position="386"/>
    </location>
</feature>
<feature type="transmembrane region" description="Helical" evidence="6">
    <location>
        <begin position="398"/>
        <end position="421"/>
    </location>
</feature>
<evidence type="ECO:0000313" key="7">
    <source>
        <dbReference type="EMBL" id="BFP69671.1"/>
    </source>
</evidence>
<name>A0AB33L318_9FLAO</name>
<dbReference type="PANTHER" id="PTHR33529:SF6">
    <property type="entry name" value="YJGP_YJGQ FAMILY PERMEASE"/>
    <property type="match status" value="1"/>
</dbReference>
<protein>
    <submittedName>
        <fullName evidence="7">LptF/LptG family permease</fullName>
    </submittedName>
</protein>
<keyword evidence="3 6" id="KW-0812">Transmembrane</keyword>
<feature type="transmembrane region" description="Helical" evidence="6">
    <location>
        <begin position="75"/>
        <end position="94"/>
    </location>
</feature>
<keyword evidence="5 6" id="KW-0472">Membrane</keyword>
<evidence type="ECO:0000256" key="1">
    <source>
        <dbReference type="ARBA" id="ARBA00004651"/>
    </source>
</evidence>